<accession>A0ABQ6IF06</accession>
<dbReference type="EMBL" id="BSUN01000001">
    <property type="protein sequence ID" value="GMA36395.1"/>
    <property type="molecule type" value="Genomic_DNA"/>
</dbReference>
<evidence type="ECO:0000256" key="1">
    <source>
        <dbReference type="SAM" id="MobiDB-lite"/>
    </source>
</evidence>
<proteinExistence type="predicted"/>
<keyword evidence="3" id="KW-1185">Reference proteome</keyword>
<organism evidence="2 3">
    <name type="scientific">Demequina litorisediminis</name>
    <dbReference type="NCBI Taxonomy" id="1849022"/>
    <lineage>
        <taxon>Bacteria</taxon>
        <taxon>Bacillati</taxon>
        <taxon>Actinomycetota</taxon>
        <taxon>Actinomycetes</taxon>
        <taxon>Micrococcales</taxon>
        <taxon>Demequinaceae</taxon>
        <taxon>Demequina</taxon>
    </lineage>
</organism>
<evidence type="ECO:0000313" key="3">
    <source>
        <dbReference type="Proteomes" id="UP001157125"/>
    </source>
</evidence>
<evidence type="ECO:0008006" key="4">
    <source>
        <dbReference type="Google" id="ProtNLM"/>
    </source>
</evidence>
<name>A0ABQ6IF06_9MICO</name>
<protein>
    <recommendedName>
        <fullName evidence="4">N-acetyltransferase domain-containing protein</fullName>
    </recommendedName>
</protein>
<gene>
    <name evidence="2" type="ORF">GCM10025876_25990</name>
</gene>
<reference evidence="3" key="1">
    <citation type="journal article" date="2019" name="Int. J. Syst. Evol. Microbiol.">
        <title>The Global Catalogue of Microorganisms (GCM) 10K type strain sequencing project: providing services to taxonomists for standard genome sequencing and annotation.</title>
        <authorList>
            <consortium name="The Broad Institute Genomics Platform"/>
            <consortium name="The Broad Institute Genome Sequencing Center for Infectious Disease"/>
            <person name="Wu L."/>
            <person name="Ma J."/>
        </authorList>
    </citation>
    <scope>NUCLEOTIDE SEQUENCE [LARGE SCALE GENOMIC DNA]</scope>
    <source>
        <strain evidence="3">NBRC 112299</strain>
    </source>
</reference>
<feature type="region of interest" description="Disordered" evidence="1">
    <location>
        <begin position="35"/>
        <end position="67"/>
    </location>
</feature>
<sequence length="178" mass="19187">MAETESVRIDVVGIDHAGELLTVRRAAFVTEAQAVRRPAHPRADADARGASSSTLNPMTWSPSALGKGTASSVPSGWAWRGTRPPSDASPSCLTSRVTASAPRLLFAVLGYLPETTREVWVFTGQNSKHNISMYNKAGYEHQFDQINGDLTYAYLRKVLESGAIVDDDADLPAVRGDN</sequence>
<dbReference type="Proteomes" id="UP001157125">
    <property type="component" value="Unassembled WGS sequence"/>
</dbReference>
<evidence type="ECO:0000313" key="2">
    <source>
        <dbReference type="EMBL" id="GMA36395.1"/>
    </source>
</evidence>
<comment type="caution">
    <text evidence="2">The sequence shown here is derived from an EMBL/GenBank/DDBJ whole genome shotgun (WGS) entry which is preliminary data.</text>
</comment>